<name>A0ABD3QKQ5_9STRA</name>
<evidence type="ECO:0008006" key="11">
    <source>
        <dbReference type="Google" id="ProtNLM"/>
    </source>
</evidence>
<accession>A0ABD3QKQ5</accession>
<dbReference type="GO" id="GO:0000139">
    <property type="term" value="C:Golgi membrane"/>
    <property type="evidence" value="ECO:0007669"/>
    <property type="project" value="UniProtKB-SubCell"/>
</dbReference>
<keyword evidence="5" id="KW-1133">Transmembrane helix</keyword>
<comment type="subcellular location">
    <subcellularLocation>
        <location evidence="1">Golgi apparatus membrane</location>
        <topology evidence="1">Single-pass type II membrane protein</topology>
    </subcellularLocation>
</comment>
<dbReference type="GO" id="GO:0008146">
    <property type="term" value="F:sulfotransferase activity"/>
    <property type="evidence" value="ECO:0007669"/>
    <property type="project" value="UniProtKB-ARBA"/>
</dbReference>
<evidence type="ECO:0000313" key="9">
    <source>
        <dbReference type="EMBL" id="KAL3801054.1"/>
    </source>
</evidence>
<proteinExistence type="inferred from homology"/>
<comment type="caution">
    <text evidence="9">The sequence shown here is derived from an EMBL/GenBank/DDBJ whole genome shotgun (WGS) entry which is preliminary data.</text>
</comment>
<evidence type="ECO:0000256" key="7">
    <source>
        <dbReference type="ARBA" id="ARBA00023136"/>
    </source>
</evidence>
<dbReference type="Pfam" id="PF03567">
    <property type="entry name" value="Sulfotransfer_2"/>
    <property type="match status" value="1"/>
</dbReference>
<dbReference type="AlphaFoldDB" id="A0ABD3QKQ5"/>
<protein>
    <recommendedName>
        <fullName evidence="11">Carbohydrate sulfotransferase</fullName>
    </recommendedName>
</protein>
<gene>
    <name evidence="9" type="ORF">HJC23_002347</name>
</gene>
<dbReference type="EMBL" id="JABMIG020000029">
    <property type="protein sequence ID" value="KAL3801054.1"/>
    <property type="molecule type" value="Genomic_DNA"/>
</dbReference>
<dbReference type="InterPro" id="IPR018011">
    <property type="entry name" value="Carb_sulfotrans_8-10"/>
</dbReference>
<keyword evidence="8" id="KW-0325">Glycoprotein</keyword>
<keyword evidence="7" id="KW-0472">Membrane</keyword>
<dbReference type="Proteomes" id="UP001516023">
    <property type="component" value="Unassembled WGS sequence"/>
</dbReference>
<sequence length="433" mass="49011">MSVNNRAPHQSRRTIALALSASFALSIISYYNTLKLSTASSLVLVGNDVPSSLLDPRSLLPLYRNSGTNPLDEADFIIQRAYAETYARMAPCKGNEIETDCIRTVVNHFNQQKNEHNQQITEQLDNSSQIESILSHPNSKLTPLPWWFQTLLRDIPINGAYGFWHHFSTSSTTPPIKFCAIGKNGSTEWRKVFKALNAPEFGGLQKSKFNTHKKLSEDTQNIPQTVFLRDPLERLLSAYLDKCVKDSVRRSQGHCEPNAIFASDWMKSAGKKTTDDKSVISLPMLFDAAQDADKEMFAAYVDLFPLKWNVHFVPQAIFCDLYRNINNYDVYFMGKSFMPELDRMSSRYGGLLPETLNDIFQYKSHIGNVTNGSEGNVGANNSHGTKAPTKVAKYYSPRALRRALEYLSIDYVTLKLEVPEWAREMLRKDNSVP</sequence>
<evidence type="ECO:0000313" key="10">
    <source>
        <dbReference type="Proteomes" id="UP001516023"/>
    </source>
</evidence>
<dbReference type="InterPro" id="IPR005331">
    <property type="entry name" value="Sulfotransferase"/>
</dbReference>
<dbReference type="PANTHER" id="PTHR12137">
    <property type="entry name" value="CARBOHYDRATE SULFOTRANSFERASE"/>
    <property type="match status" value="1"/>
</dbReference>
<keyword evidence="6" id="KW-0333">Golgi apparatus</keyword>
<dbReference type="PANTHER" id="PTHR12137:SF54">
    <property type="entry name" value="CARBOHYDRATE SULFOTRANSFERASE"/>
    <property type="match status" value="1"/>
</dbReference>
<reference evidence="9 10" key="1">
    <citation type="journal article" date="2020" name="G3 (Bethesda)">
        <title>Improved Reference Genome for Cyclotella cryptica CCMP332, a Model for Cell Wall Morphogenesis, Salinity Adaptation, and Lipid Production in Diatoms (Bacillariophyta).</title>
        <authorList>
            <person name="Roberts W.R."/>
            <person name="Downey K.M."/>
            <person name="Ruck E.C."/>
            <person name="Traller J.C."/>
            <person name="Alverson A.J."/>
        </authorList>
    </citation>
    <scope>NUCLEOTIDE SEQUENCE [LARGE SCALE GENOMIC DNA]</scope>
    <source>
        <strain evidence="9 10">CCMP332</strain>
    </source>
</reference>
<evidence type="ECO:0000256" key="4">
    <source>
        <dbReference type="ARBA" id="ARBA00022692"/>
    </source>
</evidence>
<evidence type="ECO:0000256" key="8">
    <source>
        <dbReference type="ARBA" id="ARBA00023180"/>
    </source>
</evidence>
<evidence type="ECO:0000256" key="2">
    <source>
        <dbReference type="ARBA" id="ARBA00006339"/>
    </source>
</evidence>
<evidence type="ECO:0000256" key="6">
    <source>
        <dbReference type="ARBA" id="ARBA00023034"/>
    </source>
</evidence>
<keyword evidence="4" id="KW-0812">Transmembrane</keyword>
<comment type="similarity">
    <text evidence="2">Belongs to the sulfotransferase 2 family.</text>
</comment>
<evidence type="ECO:0000256" key="1">
    <source>
        <dbReference type="ARBA" id="ARBA00004323"/>
    </source>
</evidence>
<organism evidence="9 10">
    <name type="scientific">Cyclotella cryptica</name>
    <dbReference type="NCBI Taxonomy" id="29204"/>
    <lineage>
        <taxon>Eukaryota</taxon>
        <taxon>Sar</taxon>
        <taxon>Stramenopiles</taxon>
        <taxon>Ochrophyta</taxon>
        <taxon>Bacillariophyta</taxon>
        <taxon>Coscinodiscophyceae</taxon>
        <taxon>Thalassiosirophycidae</taxon>
        <taxon>Stephanodiscales</taxon>
        <taxon>Stephanodiscaceae</taxon>
        <taxon>Cyclotella</taxon>
    </lineage>
</organism>
<keyword evidence="10" id="KW-1185">Reference proteome</keyword>
<keyword evidence="3" id="KW-0808">Transferase</keyword>
<evidence type="ECO:0000256" key="3">
    <source>
        <dbReference type="ARBA" id="ARBA00022679"/>
    </source>
</evidence>
<evidence type="ECO:0000256" key="5">
    <source>
        <dbReference type="ARBA" id="ARBA00022989"/>
    </source>
</evidence>